<gene>
    <name evidence="1" type="ORF">CTEN0397_LOCUS12267</name>
</gene>
<sequence>MNKANSQCLQQRIAAFLASNKSARSVCNMNSFRGFCHGHGECLLSAASNRRQFLVKLLYLGGKKFGCLIKGWRCGKVAVYTEALTSSRLSCTHTFLEILFSLFLNLRFAVASVC</sequence>
<protein>
    <submittedName>
        <fullName evidence="1">Uncharacterized protein</fullName>
    </submittedName>
</protein>
<dbReference type="AlphaFoldDB" id="A0A7S1D9M0"/>
<dbReference type="EMBL" id="HBFW01019112">
    <property type="protein sequence ID" value="CAD8941201.1"/>
    <property type="molecule type" value="Transcribed_RNA"/>
</dbReference>
<organism evidence="1">
    <name type="scientific">Cyclophora tenuis</name>
    <name type="common">Marine diatom</name>
    <dbReference type="NCBI Taxonomy" id="216820"/>
    <lineage>
        <taxon>Eukaryota</taxon>
        <taxon>Sar</taxon>
        <taxon>Stramenopiles</taxon>
        <taxon>Ochrophyta</taxon>
        <taxon>Bacillariophyta</taxon>
        <taxon>Fragilariophyceae</taxon>
        <taxon>Fragilariophycidae</taxon>
        <taxon>Cyclophorales</taxon>
        <taxon>Cyclophoraceae</taxon>
        <taxon>Cyclophora</taxon>
    </lineage>
</organism>
<name>A0A7S1D9M0_CYCTE</name>
<accession>A0A7S1D9M0</accession>
<proteinExistence type="predicted"/>
<reference evidence="1" key="1">
    <citation type="submission" date="2021-01" db="EMBL/GenBank/DDBJ databases">
        <authorList>
            <person name="Corre E."/>
            <person name="Pelletier E."/>
            <person name="Niang G."/>
            <person name="Scheremetjew M."/>
            <person name="Finn R."/>
            <person name="Kale V."/>
            <person name="Holt S."/>
            <person name="Cochrane G."/>
            <person name="Meng A."/>
            <person name="Brown T."/>
            <person name="Cohen L."/>
        </authorList>
    </citation>
    <scope>NUCLEOTIDE SEQUENCE</scope>
    <source>
        <strain evidence="1">ECT3854</strain>
    </source>
</reference>
<evidence type="ECO:0000313" key="1">
    <source>
        <dbReference type="EMBL" id="CAD8941201.1"/>
    </source>
</evidence>